<dbReference type="EMBL" id="BNBF01000047">
    <property type="protein sequence ID" value="GHG77674.1"/>
    <property type="molecule type" value="Genomic_DNA"/>
</dbReference>
<feature type="compositionally biased region" description="Basic and acidic residues" evidence="1">
    <location>
        <begin position="42"/>
        <end position="54"/>
    </location>
</feature>
<protein>
    <submittedName>
        <fullName evidence="2">Uncharacterized protein</fullName>
    </submittedName>
</protein>
<sequence>MRSEGNKITCNKATATVKVKRHGENCRHDYGDNGDCGNSYSGDERDDPHVTTAG</sequence>
<evidence type="ECO:0000313" key="2">
    <source>
        <dbReference type="EMBL" id="GHG77674.1"/>
    </source>
</evidence>
<organism evidence="2 3">
    <name type="scientific">Streptomyces capoamus</name>
    <dbReference type="NCBI Taxonomy" id="68183"/>
    <lineage>
        <taxon>Bacteria</taxon>
        <taxon>Bacillati</taxon>
        <taxon>Actinomycetota</taxon>
        <taxon>Actinomycetes</taxon>
        <taxon>Kitasatosporales</taxon>
        <taxon>Streptomycetaceae</taxon>
        <taxon>Streptomyces</taxon>
    </lineage>
</organism>
<keyword evidence="3" id="KW-1185">Reference proteome</keyword>
<feature type="region of interest" description="Disordered" evidence="1">
    <location>
        <begin position="26"/>
        <end position="54"/>
    </location>
</feature>
<gene>
    <name evidence="2" type="ORF">GCM10018980_76170</name>
</gene>
<dbReference type="AlphaFoldDB" id="A0A919KG90"/>
<evidence type="ECO:0000313" key="3">
    <source>
        <dbReference type="Proteomes" id="UP000619355"/>
    </source>
</evidence>
<dbReference type="RefSeq" id="WP_189986723.1">
    <property type="nucleotide sequence ID" value="NZ_BNBF01000047.1"/>
</dbReference>
<accession>A0A919KG90</accession>
<name>A0A919KG90_9ACTN</name>
<dbReference type="Proteomes" id="UP000619355">
    <property type="component" value="Unassembled WGS sequence"/>
</dbReference>
<evidence type="ECO:0000256" key="1">
    <source>
        <dbReference type="SAM" id="MobiDB-lite"/>
    </source>
</evidence>
<comment type="caution">
    <text evidence="2">The sequence shown here is derived from an EMBL/GenBank/DDBJ whole genome shotgun (WGS) entry which is preliminary data.</text>
</comment>
<proteinExistence type="predicted"/>
<reference evidence="3" key="1">
    <citation type="journal article" date="2019" name="Int. J. Syst. Evol. Microbiol.">
        <title>The Global Catalogue of Microorganisms (GCM) 10K type strain sequencing project: providing services to taxonomists for standard genome sequencing and annotation.</title>
        <authorList>
            <consortium name="The Broad Institute Genomics Platform"/>
            <consortium name="The Broad Institute Genome Sequencing Center for Infectious Disease"/>
            <person name="Wu L."/>
            <person name="Ma J."/>
        </authorList>
    </citation>
    <scope>NUCLEOTIDE SEQUENCE [LARGE SCALE GENOMIC DNA]</scope>
    <source>
        <strain evidence="3">JCM 4253</strain>
    </source>
</reference>